<keyword evidence="1" id="KW-0732">Signal</keyword>
<gene>
    <name evidence="2" type="ORF">MGMO_53c00500</name>
</gene>
<comment type="caution">
    <text evidence="2">The sequence shown here is derived from an EMBL/GenBank/DDBJ whole genome shotgun (WGS) entry which is preliminary data.</text>
</comment>
<protein>
    <recommendedName>
        <fullName evidence="4">DUF1499 domain-containing protein</fullName>
    </recommendedName>
</protein>
<dbReference type="InterPro" id="IPR010865">
    <property type="entry name" value="DUF1499"/>
</dbReference>
<proteinExistence type="predicted"/>
<dbReference type="AlphaFoldDB" id="V5DZ69"/>
<dbReference type="EMBL" id="AYLO01000051">
    <property type="protein sequence ID" value="ESS72591.1"/>
    <property type="molecule type" value="Genomic_DNA"/>
</dbReference>
<dbReference type="PANTHER" id="PTHR34801:SF6">
    <property type="entry name" value="SLL1620 PROTEIN"/>
    <property type="match status" value="1"/>
</dbReference>
<feature type="signal peptide" evidence="1">
    <location>
        <begin position="1"/>
        <end position="20"/>
    </location>
</feature>
<dbReference type="PATRIC" id="fig|1116472.3.peg.1594"/>
<dbReference type="Pfam" id="PF07386">
    <property type="entry name" value="DUF1499"/>
    <property type="match status" value="1"/>
</dbReference>
<dbReference type="PIRSF" id="PIRSF026426">
    <property type="entry name" value="DUF1499"/>
    <property type="match status" value="1"/>
</dbReference>
<accession>V5DZ69</accession>
<evidence type="ECO:0000313" key="3">
    <source>
        <dbReference type="Proteomes" id="UP000017842"/>
    </source>
</evidence>
<dbReference type="RefSeq" id="WP_023494388.1">
    <property type="nucleotide sequence ID" value="NZ_AYLO01000051.1"/>
</dbReference>
<dbReference type="OrthoDB" id="9793534at2"/>
<evidence type="ECO:0000313" key="2">
    <source>
        <dbReference type="EMBL" id="ESS72591.1"/>
    </source>
</evidence>
<feature type="chain" id="PRO_5004732127" description="DUF1499 domain-containing protein" evidence="1">
    <location>
        <begin position="21"/>
        <end position="146"/>
    </location>
</feature>
<dbReference type="eggNOG" id="COG4446">
    <property type="taxonomic scope" value="Bacteria"/>
</dbReference>
<keyword evidence="3" id="KW-1185">Reference proteome</keyword>
<organism evidence="2 3">
    <name type="scientific">Methyloglobulus morosus KoM1</name>
    <dbReference type="NCBI Taxonomy" id="1116472"/>
    <lineage>
        <taxon>Bacteria</taxon>
        <taxon>Pseudomonadati</taxon>
        <taxon>Pseudomonadota</taxon>
        <taxon>Gammaproteobacteria</taxon>
        <taxon>Methylococcales</taxon>
        <taxon>Methylococcaceae</taxon>
        <taxon>Methyloglobulus</taxon>
    </lineage>
</organism>
<sequence length="146" mass="16267">MKLNLIFFILVTIASMTTYANTPAIKKLPPCKDTPNCVSSQALDEGHYIAPFKISGDPTLAWQALRKAIITHDRMILTHETENTLHAEATSLVLQFVDDIDAILDAKAGLIHIRSASRRGHSDFGVNRKRIEAIRTQLRKLHVLLG</sequence>
<evidence type="ECO:0008006" key="4">
    <source>
        <dbReference type="Google" id="ProtNLM"/>
    </source>
</evidence>
<evidence type="ECO:0000256" key="1">
    <source>
        <dbReference type="SAM" id="SignalP"/>
    </source>
</evidence>
<name>V5DZ69_9GAMM</name>
<dbReference type="PANTHER" id="PTHR34801">
    <property type="entry name" value="EXPRESSED PROTEIN"/>
    <property type="match status" value="1"/>
</dbReference>
<reference evidence="2 3" key="1">
    <citation type="journal article" date="2013" name="Genome Announc.">
        <title>Draft Genome Sequence of the Methanotrophic Gammaproteobacterium Methyloglobulus morosus DSM 22980 Strain KoM1.</title>
        <authorList>
            <person name="Poehlein A."/>
            <person name="Deutzmann J.S."/>
            <person name="Daniel R."/>
            <person name="Simeonova D.D."/>
        </authorList>
    </citation>
    <scope>NUCLEOTIDE SEQUENCE [LARGE SCALE GENOMIC DNA]</scope>
    <source>
        <strain evidence="2 3">KoM1</strain>
    </source>
</reference>
<dbReference type="Proteomes" id="UP000017842">
    <property type="component" value="Unassembled WGS sequence"/>
</dbReference>
<dbReference type="STRING" id="1116472.MGMO_53c00500"/>